<evidence type="ECO:0000259" key="9">
    <source>
        <dbReference type="PROSITE" id="PS50885"/>
    </source>
</evidence>
<dbReference type="InterPro" id="IPR004090">
    <property type="entry name" value="Chemotax_Me-accpt_rcpt"/>
</dbReference>
<dbReference type="CDD" id="cd19411">
    <property type="entry name" value="MCP2201-like_sensor"/>
    <property type="match status" value="1"/>
</dbReference>
<dbReference type="InterPro" id="IPR003660">
    <property type="entry name" value="HAMP_dom"/>
</dbReference>
<dbReference type="CDD" id="cd11386">
    <property type="entry name" value="MCP_signal"/>
    <property type="match status" value="1"/>
</dbReference>
<name>A0ABQ3KV41_9ALTE</name>
<accession>A0ABQ3KV41</accession>
<keyword evidence="1" id="KW-0145">Chemotaxis</keyword>
<evidence type="ECO:0000256" key="3">
    <source>
        <dbReference type="ARBA" id="ARBA00029447"/>
    </source>
</evidence>
<protein>
    <submittedName>
        <fullName evidence="10">Methyl-accepting chemotaxis protein</fullName>
    </submittedName>
</protein>
<reference evidence="11" key="1">
    <citation type="journal article" date="2019" name="Int. J. Syst. Evol. Microbiol.">
        <title>The Global Catalogue of Microorganisms (GCM) 10K type strain sequencing project: providing services to taxonomists for standard genome sequencing and annotation.</title>
        <authorList>
            <consortium name="The Broad Institute Genomics Platform"/>
            <consortium name="The Broad Institute Genome Sequencing Center for Infectious Disease"/>
            <person name="Wu L."/>
            <person name="Ma J."/>
        </authorList>
    </citation>
    <scope>NUCLEOTIDE SEQUENCE [LARGE SCALE GENOMIC DNA]</scope>
    <source>
        <strain evidence="11">CGMCC 1.7003</strain>
    </source>
</reference>
<keyword evidence="11" id="KW-1185">Reference proteome</keyword>
<dbReference type="InterPro" id="IPR047347">
    <property type="entry name" value="YvaQ-like_sensor"/>
</dbReference>
<dbReference type="CDD" id="cd06225">
    <property type="entry name" value="HAMP"/>
    <property type="match status" value="1"/>
</dbReference>
<evidence type="ECO:0000256" key="1">
    <source>
        <dbReference type="ARBA" id="ARBA00022500"/>
    </source>
</evidence>
<dbReference type="PANTHER" id="PTHR43531">
    <property type="entry name" value="PROTEIN ICFG"/>
    <property type="match status" value="1"/>
</dbReference>
<organism evidence="10 11">
    <name type="scientific">Alishewanella longhuensis</name>
    <dbReference type="NCBI Taxonomy" id="1091037"/>
    <lineage>
        <taxon>Bacteria</taxon>
        <taxon>Pseudomonadati</taxon>
        <taxon>Pseudomonadota</taxon>
        <taxon>Gammaproteobacteria</taxon>
        <taxon>Alteromonadales</taxon>
        <taxon>Alteromonadaceae</taxon>
        <taxon>Alishewanella</taxon>
    </lineage>
</organism>
<dbReference type="SMART" id="SM00283">
    <property type="entry name" value="MA"/>
    <property type="match status" value="1"/>
</dbReference>
<dbReference type="SMART" id="SM00304">
    <property type="entry name" value="HAMP"/>
    <property type="match status" value="1"/>
</dbReference>
<evidence type="ECO:0000256" key="5">
    <source>
        <dbReference type="SAM" id="Coils"/>
    </source>
</evidence>
<feature type="transmembrane region" description="Helical" evidence="7">
    <location>
        <begin position="190"/>
        <end position="212"/>
    </location>
</feature>
<feature type="domain" description="HAMP" evidence="9">
    <location>
        <begin position="214"/>
        <end position="266"/>
    </location>
</feature>
<dbReference type="Pfam" id="PF00672">
    <property type="entry name" value="HAMP"/>
    <property type="match status" value="1"/>
</dbReference>
<feature type="region of interest" description="Disordered" evidence="6">
    <location>
        <begin position="286"/>
        <end position="311"/>
    </location>
</feature>
<comment type="similarity">
    <text evidence="3">Belongs to the methyl-accepting chemotaxis (MCP) protein family.</text>
</comment>
<keyword evidence="5" id="KW-0175">Coiled coil</keyword>
<feature type="coiled-coil region" evidence="5">
    <location>
        <begin position="457"/>
        <end position="495"/>
    </location>
</feature>
<dbReference type="Gene3D" id="1.10.287.950">
    <property type="entry name" value="Methyl-accepting chemotaxis protein"/>
    <property type="match status" value="1"/>
</dbReference>
<dbReference type="SUPFAM" id="SSF58104">
    <property type="entry name" value="Methyl-accepting chemotaxis protein (MCP) signaling domain"/>
    <property type="match status" value="1"/>
</dbReference>
<dbReference type="InterPro" id="IPR004089">
    <property type="entry name" value="MCPsignal_dom"/>
</dbReference>
<dbReference type="EMBL" id="BNAO01000002">
    <property type="protein sequence ID" value="GHG63400.1"/>
    <property type="molecule type" value="Genomic_DNA"/>
</dbReference>
<comment type="caution">
    <text evidence="10">The sequence shown here is derived from an EMBL/GenBank/DDBJ whole genome shotgun (WGS) entry which is preliminary data.</text>
</comment>
<dbReference type="PRINTS" id="PR00260">
    <property type="entry name" value="CHEMTRNSDUCR"/>
</dbReference>
<evidence type="ECO:0000313" key="11">
    <source>
        <dbReference type="Proteomes" id="UP000659697"/>
    </source>
</evidence>
<evidence type="ECO:0000313" key="10">
    <source>
        <dbReference type="EMBL" id="GHG63400.1"/>
    </source>
</evidence>
<dbReference type="PROSITE" id="PS50111">
    <property type="entry name" value="CHEMOTAXIS_TRANSDUC_2"/>
    <property type="match status" value="1"/>
</dbReference>
<dbReference type="Pfam" id="PF12729">
    <property type="entry name" value="4HB_MCP_1"/>
    <property type="match status" value="1"/>
</dbReference>
<feature type="compositionally biased region" description="Low complexity" evidence="6">
    <location>
        <begin position="286"/>
        <end position="306"/>
    </location>
</feature>
<evidence type="ECO:0000256" key="6">
    <source>
        <dbReference type="SAM" id="MobiDB-lite"/>
    </source>
</evidence>
<keyword evidence="7" id="KW-0472">Membrane</keyword>
<dbReference type="Proteomes" id="UP000659697">
    <property type="component" value="Unassembled WGS sequence"/>
</dbReference>
<dbReference type="RefSeq" id="WP_189430696.1">
    <property type="nucleotide sequence ID" value="NZ_BNAO01000002.1"/>
</dbReference>
<dbReference type="InterPro" id="IPR024478">
    <property type="entry name" value="HlyB_4HB_MCP"/>
</dbReference>
<gene>
    <name evidence="10" type="ORF">GCM10010919_09070</name>
</gene>
<dbReference type="PANTHER" id="PTHR43531:SF11">
    <property type="entry name" value="METHYL-ACCEPTING CHEMOTAXIS PROTEIN 3"/>
    <property type="match status" value="1"/>
</dbReference>
<evidence type="ECO:0000259" key="8">
    <source>
        <dbReference type="PROSITE" id="PS50111"/>
    </source>
</evidence>
<evidence type="ECO:0000256" key="2">
    <source>
        <dbReference type="ARBA" id="ARBA00023224"/>
    </source>
</evidence>
<dbReference type="PROSITE" id="PS50885">
    <property type="entry name" value="HAMP"/>
    <property type="match status" value="1"/>
</dbReference>
<feature type="domain" description="Methyl-accepting transducer" evidence="8">
    <location>
        <begin position="271"/>
        <end position="486"/>
    </location>
</feature>
<keyword evidence="7" id="KW-0812">Transmembrane</keyword>
<sequence length="544" mass="58299">MFKNLRVGVRLGIAFGTVLLLLAIVSAVASARFATLDAMVNNLAGPQAERLMLGNSLIYYTQNSGLASLNLLMMDDSSTAAEVTNLYKHIEQRTAEATKAASRLQSLLVTEAGHRMFDKLNADREAFLTSRKAVFDLLESGDRASAVRYWRSETRGLLASYIVSIQSFLEYQDTLVQKASNDTTEMVKSAIMIVIALSVAALLLGIAFAWLITRGIVAPLTTAVQAARRLSEGDMTVELKVNSKDETGQLLGAMQEMVTKLSQVISEVRSGADNLASASEEVNATSQSLSQASSEQAASVEETSASMEQMTASISQNTENAKVTDGMSSKAAKEAVEGGKAVSQTVLAMKSIAEKISIIDDIAYQTNLLALNAAIEAARAGEHGKGFAVVAAEVRKLAERSQVAAQEIGEVASSSVELAERAGRLLTEMVPSIQKTSDLVQEISAASREQSTGVSQINSAMEQLNQITQQNASASEELAATSEEMSAQAEQLQQAMAFFRVAESDMVKLTRPAPKTSATQKPKKPQVRKLGLDEFIDESAYVKF</sequence>
<keyword evidence="2 4" id="KW-0807">Transducer</keyword>
<keyword evidence="7" id="KW-1133">Transmembrane helix</keyword>
<proteinExistence type="inferred from homology"/>
<evidence type="ECO:0000256" key="4">
    <source>
        <dbReference type="PROSITE-ProRule" id="PRU00284"/>
    </source>
</evidence>
<dbReference type="Pfam" id="PF00015">
    <property type="entry name" value="MCPsignal"/>
    <property type="match status" value="1"/>
</dbReference>
<dbReference type="InterPro" id="IPR051310">
    <property type="entry name" value="MCP_chemotaxis"/>
</dbReference>
<evidence type="ECO:0000256" key="7">
    <source>
        <dbReference type="SAM" id="Phobius"/>
    </source>
</evidence>